<keyword evidence="2" id="KW-1185">Reference proteome</keyword>
<dbReference type="EMBL" id="FQXH01000017">
    <property type="protein sequence ID" value="SHH33692.1"/>
    <property type="molecule type" value="Genomic_DNA"/>
</dbReference>
<reference evidence="2" key="1">
    <citation type="submission" date="2016-11" db="EMBL/GenBank/DDBJ databases">
        <authorList>
            <person name="Varghese N."/>
            <person name="Submissions S."/>
        </authorList>
    </citation>
    <scope>NUCLEOTIDE SEQUENCE [LARGE SCALE GENOMIC DNA]</scope>
    <source>
        <strain evidence="2">DSM 15285</strain>
    </source>
</reference>
<proteinExistence type="predicted"/>
<evidence type="ECO:0000313" key="2">
    <source>
        <dbReference type="Proteomes" id="UP000242520"/>
    </source>
</evidence>
<dbReference type="Proteomes" id="UP000242520">
    <property type="component" value="Unassembled WGS sequence"/>
</dbReference>
<protein>
    <submittedName>
        <fullName evidence="1">Uncharacterized protein</fullName>
    </submittedName>
</protein>
<sequence length="93" mass="10942">MSQAIWLDKIINNKLEEKERLQALAKKTTFTYREDKVSGGKNTKSQMKEIIVKIIDLEYEIVADIDRFVDLKKEIMDTINQVKDSCYQLLLEM</sequence>
<organism evidence="1 2">
    <name type="scientific">Tepidibacter thalassicus DSM 15285</name>
    <dbReference type="NCBI Taxonomy" id="1123350"/>
    <lineage>
        <taxon>Bacteria</taxon>
        <taxon>Bacillati</taxon>
        <taxon>Bacillota</taxon>
        <taxon>Clostridia</taxon>
        <taxon>Peptostreptococcales</taxon>
        <taxon>Peptostreptococcaceae</taxon>
        <taxon>Tepidibacter</taxon>
    </lineage>
</organism>
<evidence type="ECO:0000313" key="1">
    <source>
        <dbReference type="EMBL" id="SHH33692.1"/>
    </source>
</evidence>
<accession>A0A1M5S4Y6</accession>
<dbReference type="AlphaFoldDB" id="A0A1M5S4Y6"/>
<dbReference type="STRING" id="1123350.SAMN02744040_01635"/>
<name>A0A1M5S4Y6_9FIRM</name>
<gene>
    <name evidence="1" type="ORF">SAMN02744040_01635</name>
</gene>